<protein>
    <submittedName>
        <fullName evidence="2">Uncharacterized protein</fullName>
    </submittedName>
</protein>
<dbReference type="Proteomes" id="UP000295727">
    <property type="component" value="Chromosome 4"/>
</dbReference>
<feature type="region of interest" description="Disordered" evidence="1">
    <location>
        <begin position="291"/>
        <end position="331"/>
    </location>
</feature>
<accession>A0A4P7D943</accession>
<keyword evidence="3" id="KW-1185">Reference proteome</keyword>
<dbReference type="RefSeq" id="WP_134759085.1">
    <property type="nucleotide sequence ID" value="NZ_CP038151.1"/>
</dbReference>
<gene>
    <name evidence="2" type="ORF">E1956_41280</name>
</gene>
<feature type="compositionally biased region" description="Basic and acidic residues" evidence="1">
    <location>
        <begin position="291"/>
        <end position="301"/>
    </location>
</feature>
<dbReference type="KEGG" id="ppai:E1956_41280"/>
<sequence>MEAITPEGLEPDAFGFGGNGQVVVWALLENDDDDGEMLQMTALLKTLLAKTGSLATCVESTKSVSGAHKKLGGGRSICITGHSRFRDEDGAIIPMPDRTLGGFKVDDVIQELALAIRYHGISYIEFWCCETACSEETKDLDGGSRKGVVEQCSMKTFAKIRGFDDAKTWSHLSTLQYVCLKLSKILYAYYKETWVDYALHITGLNGVGYITASDRQIVTFDQVQMLKTVKDIGALEEKIGTKAEGTHDAGNLKLAEGRLRNHIAARRCHYISMFIDTAVIRRYMEKQAEKAARKAEEDAKGSDGSSGSPGLPKGPDPGPGTGGAGLTVGAF</sequence>
<evidence type="ECO:0000313" key="2">
    <source>
        <dbReference type="EMBL" id="QBR03555.1"/>
    </source>
</evidence>
<reference evidence="2 3" key="1">
    <citation type="submission" date="2019-03" db="EMBL/GenBank/DDBJ databases">
        <title>Paraburkholderia sp. 7MH5, isolated from subtropical forest soil.</title>
        <authorList>
            <person name="Gao Z.-H."/>
            <person name="Qiu L.-H."/>
        </authorList>
    </citation>
    <scope>NUCLEOTIDE SEQUENCE [LARGE SCALE GENOMIC DNA]</scope>
    <source>
        <strain evidence="2 3">7MH5</strain>
    </source>
</reference>
<dbReference type="EMBL" id="CP038151">
    <property type="protein sequence ID" value="QBR03555.1"/>
    <property type="molecule type" value="Genomic_DNA"/>
</dbReference>
<feature type="compositionally biased region" description="Gly residues" evidence="1">
    <location>
        <begin position="319"/>
        <end position="331"/>
    </location>
</feature>
<organism evidence="2 3">
    <name type="scientific">Paraburkholderia pallida</name>
    <dbReference type="NCBI Taxonomy" id="2547399"/>
    <lineage>
        <taxon>Bacteria</taxon>
        <taxon>Pseudomonadati</taxon>
        <taxon>Pseudomonadota</taxon>
        <taxon>Betaproteobacteria</taxon>
        <taxon>Burkholderiales</taxon>
        <taxon>Burkholderiaceae</taxon>
        <taxon>Paraburkholderia</taxon>
    </lineage>
</organism>
<feature type="compositionally biased region" description="Low complexity" evidence="1">
    <location>
        <begin position="302"/>
        <end position="311"/>
    </location>
</feature>
<evidence type="ECO:0000256" key="1">
    <source>
        <dbReference type="SAM" id="MobiDB-lite"/>
    </source>
</evidence>
<evidence type="ECO:0000313" key="3">
    <source>
        <dbReference type="Proteomes" id="UP000295727"/>
    </source>
</evidence>
<name>A0A4P7D943_9BURK</name>
<proteinExistence type="predicted"/>
<dbReference type="AlphaFoldDB" id="A0A4P7D943"/>